<reference evidence="2 3" key="1">
    <citation type="submission" date="2023-10" db="EMBL/GenBank/DDBJ databases">
        <authorList>
            <person name="Maclean D."/>
            <person name="Macfadyen A."/>
        </authorList>
    </citation>
    <scope>NUCLEOTIDE SEQUENCE [LARGE SCALE GENOMIC DNA]</scope>
</reference>
<accession>A0AAV1I4M6</accession>
<name>A0AAV1I4M6_9CHLO</name>
<dbReference type="Proteomes" id="UP001314263">
    <property type="component" value="Unassembled WGS sequence"/>
</dbReference>
<dbReference type="PANTHER" id="PTHR11679">
    <property type="entry name" value="VESICLE PROTEIN SORTING-ASSOCIATED"/>
    <property type="match status" value="1"/>
</dbReference>
<dbReference type="Gene3D" id="3.40.50.2060">
    <property type="match status" value="1"/>
</dbReference>
<dbReference type="InterPro" id="IPR027482">
    <property type="entry name" value="Sec1-like_dom2"/>
</dbReference>
<dbReference type="Gene3D" id="3.40.50.1910">
    <property type="match status" value="1"/>
</dbReference>
<dbReference type="InterPro" id="IPR001619">
    <property type="entry name" value="Sec1-like"/>
</dbReference>
<protein>
    <submittedName>
        <fullName evidence="2">Uncharacterized protein</fullName>
    </submittedName>
</protein>
<evidence type="ECO:0000256" key="1">
    <source>
        <dbReference type="ARBA" id="ARBA00009884"/>
    </source>
</evidence>
<proteinExistence type="inferred from homology"/>
<dbReference type="Gene3D" id="1.25.40.60">
    <property type="match status" value="1"/>
</dbReference>
<dbReference type="Gene3D" id="3.90.830.10">
    <property type="entry name" value="Syntaxin Binding Protein 1, Chain A, domain 2"/>
    <property type="match status" value="1"/>
</dbReference>
<comment type="caution">
    <text evidence="2">The sequence shown here is derived from an EMBL/GenBank/DDBJ whole genome shotgun (WGS) entry which is preliminary data.</text>
</comment>
<dbReference type="EMBL" id="CAUYUE010000006">
    <property type="protein sequence ID" value="CAK0782078.1"/>
    <property type="molecule type" value="Genomic_DNA"/>
</dbReference>
<dbReference type="InterPro" id="IPR036045">
    <property type="entry name" value="Sec1-like_sf"/>
</dbReference>
<sequence>MVLNIRQKQTEAVVRLLHLNASQSALKQAGDDEHYKVLVLDAFTKAVIAPLLRVNELRKHGITLHLALETPRDPIPDTPSVYFVRGNEEGVKRIVADAAAGLYDSFHLNFTPSLPGPLMEQLAAGLLRANSPQRIARVHDQYLSFIALEGRLFSLGLPNSYLQLNDPKAQDTQIQAAVEDIVEGLFSVLVTMGVVPIIRCPKGGAASFVAQQLDSRLREHLKMRNNLLNEGSTGLSASLSRPLLCLFDRNFELSVAVQHTWTYKPLMQDVLGMSLNRVTLDSEPSASQNLLQPGASSKKTYEVGEADFFWEANGRSPFPDAASEVDIQVQKYKQAVEEVNRQTGANVDPNADPGDMLQSNTRGLMAAMSTLPELTERKRTIDKHTTLLGSIVKAITARALDQYYHLEEDCLVKKADVSKLLLRIQSNKGTPSDKLRAALVYLLTCESLPSDSEYEQISTTLQRAECDLAALAYVRRMRRMNLMGRADAPAVSPAGPSALAGLAGQSHLLNWADKTFGQGLTSLTKGVKVLLAGEQQAAVTVAVEGLMDGKPLPELESFLTLDPKAAPGRVSKAVGPYKEAIVFMIGGGNYLEYESLTTWAGRAIPPKSIVYGATELLSGSQFVEQLAELGRRSGV</sequence>
<gene>
    <name evidence="2" type="ORF">CVIRNUC_005548</name>
</gene>
<dbReference type="InterPro" id="IPR043154">
    <property type="entry name" value="Sec-1-like_dom1"/>
</dbReference>
<dbReference type="Pfam" id="PF00995">
    <property type="entry name" value="Sec1"/>
    <property type="match status" value="1"/>
</dbReference>
<keyword evidence="3" id="KW-1185">Reference proteome</keyword>
<evidence type="ECO:0000313" key="3">
    <source>
        <dbReference type="Proteomes" id="UP001314263"/>
    </source>
</evidence>
<dbReference type="SUPFAM" id="SSF56815">
    <property type="entry name" value="Sec1/munc18-like (SM) proteins"/>
    <property type="match status" value="1"/>
</dbReference>
<evidence type="ECO:0000313" key="2">
    <source>
        <dbReference type="EMBL" id="CAK0782078.1"/>
    </source>
</evidence>
<dbReference type="PIRSF" id="PIRSF005715">
    <property type="entry name" value="VPS45_Sec1"/>
    <property type="match status" value="1"/>
</dbReference>
<organism evidence="2 3">
    <name type="scientific">Coccomyxa viridis</name>
    <dbReference type="NCBI Taxonomy" id="1274662"/>
    <lineage>
        <taxon>Eukaryota</taxon>
        <taxon>Viridiplantae</taxon>
        <taxon>Chlorophyta</taxon>
        <taxon>core chlorophytes</taxon>
        <taxon>Trebouxiophyceae</taxon>
        <taxon>Trebouxiophyceae incertae sedis</taxon>
        <taxon>Coccomyxaceae</taxon>
        <taxon>Coccomyxa</taxon>
    </lineage>
</organism>
<dbReference type="AlphaFoldDB" id="A0AAV1I4M6"/>
<comment type="similarity">
    <text evidence="1">Belongs to the STXBP/unc-18/SEC1 family.</text>
</comment>
<dbReference type="InterPro" id="IPR043127">
    <property type="entry name" value="Sec-1-like_dom3a"/>
</dbReference>
<dbReference type="GO" id="GO:0016192">
    <property type="term" value="P:vesicle-mediated transport"/>
    <property type="evidence" value="ECO:0007669"/>
    <property type="project" value="InterPro"/>
</dbReference>